<evidence type="ECO:0000256" key="6">
    <source>
        <dbReference type="ARBA" id="ARBA00023284"/>
    </source>
</evidence>
<keyword evidence="4 7" id="KW-0574">Periplasm</keyword>
<sequence>MFIKLSLPAALLGLALGGSVHAATPATPAKPLKPYADVEKAVAPLLGNVPIEKISPSKFGTLLEVVTPRGLIYTDKTGSFVLFDVTAIDTRTQENLTEQRNNELGKFEFADLPLKDAIKTVRGDGSRVIATFEDPNCGYCRKLIGELKKVDNLTVYTFLVPIMAADSAVKSAAILCSPDPAKTWVSHMTDNSPLPAATDCATPLERNAALYHKLRLNGTPAILFQSNTRTPGYIPAERIEARLAGGK</sequence>
<evidence type="ECO:0000256" key="2">
    <source>
        <dbReference type="ARBA" id="ARBA00009813"/>
    </source>
</evidence>
<comment type="function">
    <text evidence="7">Required for disulfide bond formation in some periplasmic proteins. Acts by transferring its disulfide bond to other proteins and is reduced in the process.</text>
</comment>
<protein>
    <recommendedName>
        <fullName evidence="7">Thiol:disulfide interchange protein</fullName>
    </recommendedName>
</protein>
<gene>
    <name evidence="10" type="ORF">CR152_21330</name>
</gene>
<dbReference type="InterPro" id="IPR033954">
    <property type="entry name" value="DiS-bond_Isoase_DsbC/G"/>
</dbReference>
<dbReference type="Proteomes" id="UP000229897">
    <property type="component" value="Chromosome"/>
</dbReference>
<dbReference type="InterPro" id="IPR018950">
    <property type="entry name" value="DiS-bond_isomerase_DsbC/G_N"/>
</dbReference>
<dbReference type="CDD" id="cd03020">
    <property type="entry name" value="DsbA_DsbC_DsbG"/>
    <property type="match status" value="1"/>
</dbReference>
<evidence type="ECO:0000259" key="9">
    <source>
        <dbReference type="Pfam" id="PF13098"/>
    </source>
</evidence>
<comment type="similarity">
    <text evidence="2 7">Belongs to the thioredoxin family. DsbC subfamily.</text>
</comment>
<accession>A0A2D2DP62</accession>
<dbReference type="InterPro" id="IPR051470">
    <property type="entry name" value="Thiol:disulfide_interchange"/>
</dbReference>
<evidence type="ECO:0000313" key="11">
    <source>
        <dbReference type="Proteomes" id="UP000229897"/>
    </source>
</evidence>
<dbReference type="InterPro" id="IPR036249">
    <property type="entry name" value="Thioredoxin-like_sf"/>
</dbReference>
<evidence type="ECO:0000256" key="3">
    <source>
        <dbReference type="ARBA" id="ARBA00022729"/>
    </source>
</evidence>
<dbReference type="PANTHER" id="PTHR35272:SF3">
    <property type="entry name" value="THIOL:DISULFIDE INTERCHANGE PROTEIN DSBC"/>
    <property type="match status" value="1"/>
</dbReference>
<dbReference type="EMBL" id="CP024608">
    <property type="protein sequence ID" value="ATQ76773.1"/>
    <property type="molecule type" value="Genomic_DNA"/>
</dbReference>
<feature type="signal peptide" evidence="7">
    <location>
        <begin position="1"/>
        <end position="22"/>
    </location>
</feature>
<name>A0A2D2DP62_9BURK</name>
<dbReference type="InterPro" id="IPR009094">
    <property type="entry name" value="DiS-bond_isomerase_DsbC/G_N_sf"/>
</dbReference>
<dbReference type="RefSeq" id="WP_099878256.1">
    <property type="nucleotide sequence ID" value="NZ_CP024608.1"/>
</dbReference>
<evidence type="ECO:0000256" key="5">
    <source>
        <dbReference type="ARBA" id="ARBA00023157"/>
    </source>
</evidence>
<proteinExistence type="inferred from homology"/>
<dbReference type="AlphaFoldDB" id="A0A2D2DP62"/>
<dbReference type="PANTHER" id="PTHR35272">
    <property type="entry name" value="THIOL:DISULFIDE INTERCHANGE PROTEIN DSBC-RELATED"/>
    <property type="match status" value="1"/>
</dbReference>
<keyword evidence="11" id="KW-1185">Reference proteome</keyword>
<evidence type="ECO:0000256" key="4">
    <source>
        <dbReference type="ARBA" id="ARBA00022764"/>
    </source>
</evidence>
<evidence type="ECO:0000313" key="10">
    <source>
        <dbReference type="EMBL" id="ATQ76773.1"/>
    </source>
</evidence>
<feature type="domain" description="Thioredoxin-like fold" evidence="9">
    <location>
        <begin position="122"/>
        <end position="243"/>
    </location>
</feature>
<comment type="subcellular location">
    <subcellularLocation>
        <location evidence="1 7">Periplasm</location>
    </subcellularLocation>
</comment>
<keyword evidence="3 7" id="KW-0732">Signal</keyword>
<dbReference type="Gene3D" id="3.10.450.70">
    <property type="entry name" value="Disulphide bond isomerase, DsbC/G, N-terminal"/>
    <property type="match status" value="1"/>
</dbReference>
<dbReference type="KEGG" id="mass:CR152_21330"/>
<dbReference type="Pfam" id="PF10411">
    <property type="entry name" value="DsbC_N"/>
    <property type="match status" value="1"/>
</dbReference>
<keyword evidence="5" id="KW-1015">Disulfide bond</keyword>
<evidence type="ECO:0000256" key="7">
    <source>
        <dbReference type="RuleBase" id="RU364038"/>
    </source>
</evidence>
<reference evidence="10" key="1">
    <citation type="submission" date="2017-10" db="EMBL/GenBank/DDBJ databases">
        <title>Massilia psychrophilum sp. nov., a novel purple-pigmented bacterium isolated from Tianshan glacier, Xinjiang Municipality, China.</title>
        <authorList>
            <person name="Wang H."/>
        </authorList>
    </citation>
    <scope>NUCLEOTIDE SEQUENCE [LARGE SCALE GENOMIC DNA]</scope>
    <source>
        <strain evidence="10">B2</strain>
    </source>
</reference>
<feature type="domain" description="Disulphide bond isomerase DsbC/G N-terminal" evidence="8">
    <location>
        <begin position="35"/>
        <end position="98"/>
    </location>
</feature>
<dbReference type="InterPro" id="IPR012336">
    <property type="entry name" value="Thioredoxin-like_fold"/>
</dbReference>
<evidence type="ECO:0000256" key="1">
    <source>
        <dbReference type="ARBA" id="ARBA00004418"/>
    </source>
</evidence>
<evidence type="ECO:0000259" key="8">
    <source>
        <dbReference type="Pfam" id="PF10411"/>
    </source>
</evidence>
<dbReference type="Gene3D" id="3.40.30.10">
    <property type="entry name" value="Glutaredoxin"/>
    <property type="match status" value="1"/>
</dbReference>
<organism evidence="10 11">
    <name type="scientific">Massilia violaceinigra</name>
    <dbReference type="NCBI Taxonomy" id="2045208"/>
    <lineage>
        <taxon>Bacteria</taxon>
        <taxon>Pseudomonadati</taxon>
        <taxon>Pseudomonadota</taxon>
        <taxon>Betaproteobacteria</taxon>
        <taxon>Burkholderiales</taxon>
        <taxon>Oxalobacteraceae</taxon>
        <taxon>Telluria group</taxon>
        <taxon>Massilia</taxon>
    </lineage>
</organism>
<dbReference type="OrthoDB" id="12976at2"/>
<dbReference type="SUPFAM" id="SSF52833">
    <property type="entry name" value="Thioredoxin-like"/>
    <property type="match status" value="1"/>
</dbReference>
<keyword evidence="6 7" id="KW-0676">Redox-active center</keyword>
<feature type="chain" id="PRO_5013425638" description="Thiol:disulfide interchange protein" evidence="7">
    <location>
        <begin position="23"/>
        <end position="247"/>
    </location>
</feature>
<dbReference type="Pfam" id="PF13098">
    <property type="entry name" value="Thioredoxin_2"/>
    <property type="match status" value="1"/>
</dbReference>
<dbReference type="GO" id="GO:0042597">
    <property type="term" value="C:periplasmic space"/>
    <property type="evidence" value="ECO:0007669"/>
    <property type="project" value="UniProtKB-SubCell"/>
</dbReference>